<organism evidence="2 3">
    <name type="scientific">Botryotinia narcissicola</name>
    <dbReference type="NCBI Taxonomy" id="278944"/>
    <lineage>
        <taxon>Eukaryota</taxon>
        <taxon>Fungi</taxon>
        <taxon>Dikarya</taxon>
        <taxon>Ascomycota</taxon>
        <taxon>Pezizomycotina</taxon>
        <taxon>Leotiomycetes</taxon>
        <taxon>Helotiales</taxon>
        <taxon>Sclerotiniaceae</taxon>
        <taxon>Botryotinia</taxon>
    </lineage>
</organism>
<comment type="caution">
    <text evidence="2">The sequence shown here is derived from an EMBL/GenBank/DDBJ whole genome shotgun (WGS) entry which is preliminary data.</text>
</comment>
<proteinExistence type="predicted"/>
<dbReference type="OrthoDB" id="5430620at2759"/>
<reference evidence="2 3" key="1">
    <citation type="submission" date="2017-12" db="EMBL/GenBank/DDBJ databases">
        <title>Comparative genomics of Botrytis spp.</title>
        <authorList>
            <person name="Valero-Jimenez C.A."/>
            <person name="Tapia P."/>
            <person name="Veloso J."/>
            <person name="Silva-Moreno E."/>
            <person name="Staats M."/>
            <person name="Valdes J.H."/>
            <person name="Van Kan J.A.L."/>
        </authorList>
    </citation>
    <scope>NUCLEOTIDE SEQUENCE [LARGE SCALE GENOMIC DNA]</scope>
    <source>
        <strain evidence="2 3">MUCL2120</strain>
    </source>
</reference>
<evidence type="ECO:0000256" key="1">
    <source>
        <dbReference type="SAM" id="SignalP"/>
    </source>
</evidence>
<name>A0A4Z1IWA1_9HELO</name>
<keyword evidence="3" id="KW-1185">Reference proteome</keyword>
<dbReference type="Proteomes" id="UP000297452">
    <property type="component" value="Unassembled WGS sequence"/>
</dbReference>
<evidence type="ECO:0000313" key="3">
    <source>
        <dbReference type="Proteomes" id="UP000297452"/>
    </source>
</evidence>
<feature type="signal peptide" evidence="1">
    <location>
        <begin position="1"/>
        <end position="17"/>
    </location>
</feature>
<dbReference type="EMBL" id="PQXJ01000095">
    <property type="protein sequence ID" value="TGO63832.1"/>
    <property type="molecule type" value="Genomic_DNA"/>
</dbReference>
<accession>A0A4Z1IWA1</accession>
<gene>
    <name evidence="2" type="ORF">BOTNAR_0095g00300</name>
</gene>
<evidence type="ECO:0008006" key="4">
    <source>
        <dbReference type="Google" id="ProtNLM"/>
    </source>
</evidence>
<dbReference type="STRING" id="278944.A0A4Z1IWA1"/>
<dbReference type="PANTHER" id="PTHR42047">
    <property type="entry name" value="PROTEIN, PUTATIVE (AFU_ORTHOLOGUE AFUA_6G03560)-RELATED"/>
    <property type="match status" value="1"/>
</dbReference>
<keyword evidence="1" id="KW-0732">Signal</keyword>
<dbReference type="AlphaFoldDB" id="A0A4Z1IWA1"/>
<feature type="chain" id="PRO_5021461420" description="Cell wall protein PhiA" evidence="1">
    <location>
        <begin position="18"/>
        <end position="190"/>
    </location>
</feature>
<sequence>MFSKAFIATLLASSAAATPIVSARAASDAFGLISIRSGTNLQNQAITASGGRLWIGKDTSSYCPDTVVSNCPEGTSTTFVSGGNALGLNTEVPGGQQVYIATDYSVSFTQPHSADTHGGVVSGWNYIAGENGSLGSLSFPDYGFIACPGEGAGVYGVFLTPGGSGTGNCTGIAVATVPYTGQGPSAWEYA</sequence>
<dbReference type="InterPro" id="IPR052820">
    <property type="entry name" value="PhiA_domain"/>
</dbReference>
<dbReference type="PANTHER" id="PTHR42047:SF1">
    <property type="entry name" value="PROTEIN, PUTATIVE (AFU_ORTHOLOGUE AFUA_6G03560)-RELATED"/>
    <property type="match status" value="1"/>
</dbReference>
<protein>
    <recommendedName>
        <fullName evidence="4">Cell wall protein PhiA</fullName>
    </recommendedName>
</protein>
<evidence type="ECO:0000313" key="2">
    <source>
        <dbReference type="EMBL" id="TGO63832.1"/>
    </source>
</evidence>